<protein>
    <submittedName>
        <fullName evidence="5">8-oxo-dGTPase</fullName>
    </submittedName>
</protein>
<dbReference type="InterPro" id="IPR015797">
    <property type="entry name" value="NUDIX_hydrolase-like_dom_sf"/>
</dbReference>
<dbReference type="SUPFAM" id="SSF55811">
    <property type="entry name" value="Nudix"/>
    <property type="match status" value="1"/>
</dbReference>
<evidence type="ECO:0000256" key="3">
    <source>
        <dbReference type="RuleBase" id="RU003476"/>
    </source>
</evidence>
<dbReference type="InterPro" id="IPR020084">
    <property type="entry name" value="NUDIX_hydrolase_CS"/>
</dbReference>
<evidence type="ECO:0000313" key="5">
    <source>
        <dbReference type="EMBL" id="RCX21477.1"/>
    </source>
</evidence>
<dbReference type="Gene3D" id="3.90.79.10">
    <property type="entry name" value="Nucleoside Triphosphate Pyrophosphohydrolase"/>
    <property type="match status" value="1"/>
</dbReference>
<name>A0A369BLZ6_9BACL</name>
<dbReference type="PROSITE" id="PS00893">
    <property type="entry name" value="NUDIX_BOX"/>
    <property type="match status" value="1"/>
</dbReference>
<dbReference type="PANTHER" id="PTHR43046:SF14">
    <property type="entry name" value="MUTT_NUDIX FAMILY PROTEIN"/>
    <property type="match status" value="1"/>
</dbReference>
<dbReference type="EMBL" id="QPJW01000002">
    <property type="protein sequence ID" value="RCX21477.1"/>
    <property type="molecule type" value="Genomic_DNA"/>
</dbReference>
<evidence type="ECO:0000313" key="6">
    <source>
        <dbReference type="Proteomes" id="UP000253090"/>
    </source>
</evidence>
<dbReference type="Pfam" id="PF00293">
    <property type="entry name" value="NUDIX"/>
    <property type="match status" value="1"/>
</dbReference>
<feature type="domain" description="Nudix hydrolase" evidence="4">
    <location>
        <begin position="13"/>
        <end position="140"/>
    </location>
</feature>
<evidence type="ECO:0000256" key="1">
    <source>
        <dbReference type="ARBA" id="ARBA00001946"/>
    </source>
</evidence>
<comment type="similarity">
    <text evidence="3">Belongs to the Nudix hydrolase family.</text>
</comment>
<dbReference type="PANTHER" id="PTHR43046">
    <property type="entry name" value="GDP-MANNOSE MANNOSYL HYDROLASE"/>
    <property type="match status" value="1"/>
</dbReference>
<proteinExistence type="inferred from homology"/>
<dbReference type="InterPro" id="IPR000086">
    <property type="entry name" value="NUDIX_hydrolase_dom"/>
</dbReference>
<keyword evidence="2 3" id="KW-0378">Hydrolase</keyword>
<comment type="cofactor">
    <cofactor evidence="1">
        <name>Mg(2+)</name>
        <dbReference type="ChEBI" id="CHEBI:18420"/>
    </cofactor>
</comment>
<dbReference type="GO" id="GO:0016787">
    <property type="term" value="F:hydrolase activity"/>
    <property type="evidence" value="ECO:0007669"/>
    <property type="project" value="UniProtKB-KW"/>
</dbReference>
<comment type="caution">
    <text evidence="5">The sequence shown here is derived from an EMBL/GenBank/DDBJ whole genome shotgun (WGS) entry which is preliminary data.</text>
</comment>
<evidence type="ECO:0000259" key="4">
    <source>
        <dbReference type="PROSITE" id="PS51462"/>
    </source>
</evidence>
<accession>A0A369BLZ6</accession>
<dbReference type="OrthoDB" id="9131041at2"/>
<dbReference type="Proteomes" id="UP000253090">
    <property type="component" value="Unassembled WGS sequence"/>
</dbReference>
<dbReference type="InterPro" id="IPR014078">
    <property type="entry name" value="Nudix_YtkD"/>
</dbReference>
<organism evidence="5 6">
    <name type="scientific">Fontibacillus phaseoli</name>
    <dbReference type="NCBI Taxonomy" id="1416533"/>
    <lineage>
        <taxon>Bacteria</taxon>
        <taxon>Bacillati</taxon>
        <taxon>Bacillota</taxon>
        <taxon>Bacilli</taxon>
        <taxon>Bacillales</taxon>
        <taxon>Paenibacillaceae</taxon>
        <taxon>Fontibacillus</taxon>
    </lineage>
</organism>
<evidence type="ECO:0000256" key="2">
    <source>
        <dbReference type="ARBA" id="ARBA00022801"/>
    </source>
</evidence>
<reference evidence="5 6" key="1">
    <citation type="submission" date="2018-07" db="EMBL/GenBank/DDBJ databases">
        <title>Genomic Encyclopedia of Type Strains, Phase III (KMG-III): the genomes of soil and plant-associated and newly described type strains.</title>
        <authorList>
            <person name="Whitman W."/>
        </authorList>
    </citation>
    <scope>NUCLEOTIDE SEQUENCE [LARGE SCALE GENOMIC DNA]</scope>
    <source>
        <strain evidence="5 6">CECT 8333</strain>
    </source>
</reference>
<dbReference type="PROSITE" id="PS51462">
    <property type="entry name" value="NUDIX"/>
    <property type="match status" value="1"/>
</dbReference>
<dbReference type="CDD" id="cd04665">
    <property type="entry name" value="NUDIX_RppH"/>
    <property type="match status" value="1"/>
</dbReference>
<dbReference type="PRINTS" id="PR00502">
    <property type="entry name" value="NUDIXFAMILY"/>
</dbReference>
<dbReference type="AlphaFoldDB" id="A0A369BLZ6"/>
<dbReference type="RefSeq" id="WP_114496031.1">
    <property type="nucleotide sequence ID" value="NZ_QPJW01000002.1"/>
</dbReference>
<dbReference type="InterPro" id="IPR020476">
    <property type="entry name" value="Nudix_hydrolase"/>
</dbReference>
<keyword evidence="6" id="KW-1185">Reference proteome</keyword>
<gene>
    <name evidence="5" type="ORF">DFP94_102230</name>
</gene>
<sequence>MQVIFYEFDVIDDEKLNFAVILTQYNDQWIYVKHKERQTWEIPGGRREPNESIENTARRELYEETGALTYNLSPLCVYSVKRGIDDESYGALYYSEVLELGPLPSVSEIGEIRIMQGLPSELTYPAIQPELYNKGLDKLYFRENK</sequence>